<dbReference type="EMBL" id="JBIYDN010000039">
    <property type="protein sequence ID" value="MFK4447852.1"/>
    <property type="molecule type" value="Genomic_DNA"/>
</dbReference>
<evidence type="ECO:0000313" key="1">
    <source>
        <dbReference type="EMBL" id="MFK4447852.1"/>
    </source>
</evidence>
<comment type="caution">
    <text evidence="1">The sequence shown here is derived from an EMBL/GenBank/DDBJ whole genome shotgun (WGS) entry which is preliminary data.</text>
</comment>
<reference evidence="1 2" key="1">
    <citation type="submission" date="2024-11" db="EMBL/GenBank/DDBJ databases">
        <title>Using genomics to understand microbial adaptation to soil warming.</title>
        <authorList>
            <person name="Deangelis K.M. PhD."/>
        </authorList>
    </citation>
    <scope>NUCLEOTIDE SEQUENCE [LARGE SCALE GENOMIC DNA]</scope>
    <source>
        <strain evidence="1 2">GAS97</strain>
    </source>
</reference>
<proteinExistence type="predicted"/>
<dbReference type="Proteomes" id="UP001620514">
    <property type="component" value="Unassembled WGS sequence"/>
</dbReference>
<gene>
    <name evidence="1" type="ORF">ABH943_007891</name>
</gene>
<dbReference type="Pfam" id="PF13826">
    <property type="entry name" value="Monooxy_af470-like"/>
    <property type="match status" value="1"/>
</dbReference>
<accession>A0ABW8N1N8</accession>
<dbReference type="InterPro" id="IPR025444">
    <property type="entry name" value="Monooxy_af470"/>
</dbReference>
<sequence>MINKKRVTASFDGSFVVFLIGMRVNEPLKVHKWLPVVTAMPRMIKELYRQPELGFLNAEMWFSRTTVMVQYWRSMDQLLDYAKNREAEHLPAWQAFNKAIGTDGSVGIWHETYAVSPGCYENIYVNMPPFGLGKIGSLQPATGGRQSAATRLRGG</sequence>
<dbReference type="RefSeq" id="WP_404613734.1">
    <property type="nucleotide sequence ID" value="NZ_JBIYDN010000039.1"/>
</dbReference>
<keyword evidence="2" id="KW-1185">Reference proteome</keyword>
<evidence type="ECO:0000313" key="2">
    <source>
        <dbReference type="Proteomes" id="UP001620514"/>
    </source>
</evidence>
<protein>
    <recommendedName>
        <fullName evidence="3">Transcriptional regulator</fullName>
    </recommendedName>
</protein>
<evidence type="ECO:0008006" key="3">
    <source>
        <dbReference type="Google" id="ProtNLM"/>
    </source>
</evidence>
<name>A0ABW8N1N8_9BURK</name>
<organism evidence="1 2">
    <name type="scientific">Caballeronia udeis</name>
    <dbReference type="NCBI Taxonomy" id="1232866"/>
    <lineage>
        <taxon>Bacteria</taxon>
        <taxon>Pseudomonadati</taxon>
        <taxon>Pseudomonadota</taxon>
        <taxon>Betaproteobacteria</taxon>
        <taxon>Burkholderiales</taxon>
        <taxon>Burkholderiaceae</taxon>
        <taxon>Caballeronia</taxon>
    </lineage>
</organism>